<proteinExistence type="predicted"/>
<comment type="caution">
    <text evidence="1">The sequence shown here is derived from an EMBL/GenBank/DDBJ whole genome shotgun (WGS) entry which is preliminary data.</text>
</comment>
<reference evidence="1 2" key="1">
    <citation type="submission" date="2020-09" db="EMBL/GenBank/DDBJ databases">
        <title>Draft Genome Sequence of Aminobacter carboxidus type strain DSM 1086, a soil Gram-negative carboxydobacterium.</title>
        <authorList>
            <person name="Turrini P."/>
            <person name="Tescari M."/>
            <person name="Artuso I."/>
            <person name="Lugli G.A."/>
            <person name="Frangipani E."/>
            <person name="Ventura M."/>
            <person name="Visca P."/>
        </authorList>
    </citation>
    <scope>NUCLEOTIDE SEQUENCE [LARGE SCALE GENOMIC DNA]</scope>
    <source>
        <strain evidence="1 2">DSM 1086</strain>
    </source>
</reference>
<dbReference type="EMBL" id="JACZEP010000001">
    <property type="protein sequence ID" value="MBE1203467.1"/>
    <property type="molecule type" value="Genomic_DNA"/>
</dbReference>
<accession>A0ABR9GIJ3</accession>
<dbReference type="RefSeq" id="WP_192565593.1">
    <property type="nucleotide sequence ID" value="NZ_JACZEP010000001.1"/>
</dbReference>
<gene>
    <name evidence="1" type="ORF">IHE39_04085</name>
</gene>
<sequence>MPSDDSQVGELGVDVTIAGNDNATAPDRRTYELRGILVHYLEFIDGSAFDKKQKFATRL</sequence>
<dbReference type="Proteomes" id="UP000598227">
    <property type="component" value="Unassembled WGS sequence"/>
</dbReference>
<evidence type="ECO:0000313" key="1">
    <source>
        <dbReference type="EMBL" id="MBE1203467.1"/>
    </source>
</evidence>
<organism evidence="1 2">
    <name type="scientific">Aminobacter carboxidus</name>
    <dbReference type="NCBI Taxonomy" id="376165"/>
    <lineage>
        <taxon>Bacteria</taxon>
        <taxon>Pseudomonadati</taxon>
        <taxon>Pseudomonadota</taxon>
        <taxon>Alphaproteobacteria</taxon>
        <taxon>Hyphomicrobiales</taxon>
        <taxon>Phyllobacteriaceae</taxon>
        <taxon>Aminobacter</taxon>
    </lineage>
</organism>
<name>A0ABR9GIJ3_9HYPH</name>
<evidence type="ECO:0000313" key="2">
    <source>
        <dbReference type="Proteomes" id="UP000598227"/>
    </source>
</evidence>
<protein>
    <submittedName>
        <fullName evidence="1">Uncharacterized protein</fullName>
    </submittedName>
</protein>
<keyword evidence="2" id="KW-1185">Reference proteome</keyword>